<dbReference type="EMBL" id="CP000724">
    <property type="protein sequence ID" value="ABR50370.1"/>
    <property type="molecule type" value="Genomic_DNA"/>
</dbReference>
<evidence type="ECO:0000313" key="3">
    <source>
        <dbReference type="Proteomes" id="UP000001572"/>
    </source>
</evidence>
<keyword evidence="1" id="KW-0472">Membrane</keyword>
<dbReference type="KEGG" id="amt:Amet_4294"/>
<evidence type="ECO:0000256" key="1">
    <source>
        <dbReference type="SAM" id="Phobius"/>
    </source>
</evidence>
<dbReference type="HOGENOM" id="CLU_195212_2_0_9"/>
<organism evidence="2 3">
    <name type="scientific">Alkaliphilus metalliredigens (strain QYMF)</name>
    <dbReference type="NCBI Taxonomy" id="293826"/>
    <lineage>
        <taxon>Bacteria</taxon>
        <taxon>Bacillati</taxon>
        <taxon>Bacillota</taxon>
        <taxon>Clostridia</taxon>
        <taxon>Peptostreptococcales</taxon>
        <taxon>Natronincolaceae</taxon>
        <taxon>Alkaliphilus</taxon>
    </lineage>
</organism>
<keyword evidence="3" id="KW-1185">Reference proteome</keyword>
<dbReference type="Proteomes" id="UP000001572">
    <property type="component" value="Chromosome"/>
</dbReference>
<reference evidence="3" key="1">
    <citation type="journal article" date="2016" name="Genome Announc.">
        <title>Complete genome sequence of Alkaliphilus metalliredigens strain QYMF, an alkaliphilic and metal-reducing bacterium isolated from borax-contaminated leachate ponds.</title>
        <authorList>
            <person name="Hwang C."/>
            <person name="Copeland A."/>
            <person name="Lucas S."/>
            <person name="Lapidus A."/>
            <person name="Barry K."/>
            <person name="Detter J.C."/>
            <person name="Glavina Del Rio T."/>
            <person name="Hammon N."/>
            <person name="Israni S."/>
            <person name="Dalin E."/>
            <person name="Tice H."/>
            <person name="Pitluck S."/>
            <person name="Chertkov O."/>
            <person name="Brettin T."/>
            <person name="Bruce D."/>
            <person name="Han C."/>
            <person name="Schmutz J."/>
            <person name="Larimer F."/>
            <person name="Land M.L."/>
            <person name="Hauser L."/>
            <person name="Kyrpides N."/>
            <person name="Mikhailova N."/>
            <person name="Ye Q."/>
            <person name="Zhou J."/>
            <person name="Richardson P."/>
            <person name="Fields M.W."/>
        </authorList>
    </citation>
    <scope>NUCLEOTIDE SEQUENCE [LARGE SCALE GENOMIC DNA]</scope>
    <source>
        <strain evidence="3">QYMF</strain>
    </source>
</reference>
<dbReference type="AlphaFoldDB" id="A6TW02"/>
<protein>
    <submittedName>
        <fullName evidence="2">Uncharacterized protein</fullName>
    </submittedName>
</protein>
<gene>
    <name evidence="2" type="ordered locus">Amet_4294</name>
</gene>
<keyword evidence="1" id="KW-1133">Transmembrane helix</keyword>
<feature type="transmembrane region" description="Helical" evidence="1">
    <location>
        <begin position="31"/>
        <end position="49"/>
    </location>
</feature>
<dbReference type="STRING" id="293826.Amet_4294"/>
<accession>A6TW02</accession>
<dbReference type="RefSeq" id="WP_012065317.1">
    <property type="nucleotide sequence ID" value="NC_009633.1"/>
</dbReference>
<feature type="transmembrane region" description="Helical" evidence="1">
    <location>
        <begin position="61"/>
        <end position="80"/>
    </location>
</feature>
<keyword evidence="1" id="KW-0812">Transmembrane</keyword>
<sequence length="81" mass="9418">MNILIEIINNIFRVIAAVLAGYSLIIGNFDLMPYILFFFGVSILISGFVELQREKKSFWGYMRIAYALFIFWGLIKSFLLN</sequence>
<feature type="transmembrane region" description="Helical" evidence="1">
    <location>
        <begin position="7"/>
        <end position="25"/>
    </location>
</feature>
<proteinExistence type="predicted"/>
<name>A6TW02_ALKMQ</name>
<evidence type="ECO:0000313" key="2">
    <source>
        <dbReference type="EMBL" id="ABR50370.1"/>
    </source>
</evidence>